<keyword evidence="6 19" id="KW-0732">Signal</keyword>
<evidence type="ECO:0000256" key="8">
    <source>
        <dbReference type="ARBA" id="ARBA00023065"/>
    </source>
</evidence>
<feature type="transmembrane region" description="Helical" evidence="18">
    <location>
        <begin position="845"/>
        <end position="865"/>
    </location>
</feature>
<dbReference type="PIRSF" id="PIRSF037090">
    <property type="entry name" value="Iontro_Glu-like_rcpt_pln"/>
    <property type="match status" value="1"/>
</dbReference>
<feature type="compositionally biased region" description="Polar residues" evidence="17">
    <location>
        <begin position="954"/>
        <end position="963"/>
    </location>
</feature>
<feature type="disulfide bond" evidence="16">
    <location>
        <begin position="772"/>
        <end position="828"/>
    </location>
</feature>
<feature type="chain" id="PRO_5026776848" description="Glutamate receptor" evidence="19">
    <location>
        <begin position="23"/>
        <end position="975"/>
    </location>
</feature>
<dbReference type="Proteomes" id="UP000504607">
    <property type="component" value="Chromosome 2"/>
</dbReference>
<evidence type="ECO:0000256" key="15">
    <source>
        <dbReference type="PIRNR" id="PIRNR037090"/>
    </source>
</evidence>
<feature type="domain" description="Ionotropic glutamate receptor C-terminal" evidence="20">
    <location>
        <begin position="475"/>
        <end position="824"/>
    </location>
</feature>
<feature type="compositionally biased region" description="Basic and acidic residues" evidence="17">
    <location>
        <begin position="966"/>
        <end position="975"/>
    </location>
</feature>
<dbReference type="GO" id="GO:0004930">
    <property type="term" value="F:G protein-coupled receptor activity"/>
    <property type="evidence" value="ECO:0007669"/>
    <property type="project" value="InterPro"/>
</dbReference>
<keyword evidence="16" id="KW-1015">Disulfide bond</keyword>
<evidence type="ECO:0000256" key="4">
    <source>
        <dbReference type="ARBA" id="ARBA00022448"/>
    </source>
</evidence>
<evidence type="ECO:0000256" key="17">
    <source>
        <dbReference type="SAM" id="MobiDB-lite"/>
    </source>
</evidence>
<dbReference type="Pfam" id="PF00060">
    <property type="entry name" value="Lig_chan"/>
    <property type="match status" value="1"/>
</dbReference>
<dbReference type="SUPFAM" id="SSF53822">
    <property type="entry name" value="Periplasmic binding protein-like I"/>
    <property type="match status" value="1"/>
</dbReference>
<comment type="function">
    <text evidence="14">Glutamate-gated receptor that probably acts as a non-selective cation channel. May be involved in light-signal transduction and calcium homeostasis via the regulation of calcium influx into cells.</text>
</comment>
<comment type="subcellular location">
    <subcellularLocation>
        <location evidence="1">Membrane</location>
        <topology evidence="1">Multi-pass membrane protein</topology>
    </subcellularLocation>
</comment>
<evidence type="ECO:0000256" key="6">
    <source>
        <dbReference type="ARBA" id="ARBA00022729"/>
    </source>
</evidence>
<dbReference type="InterPro" id="IPR015683">
    <property type="entry name" value="Ionotropic_Glu_rcpt"/>
</dbReference>
<keyword evidence="21" id="KW-1185">Reference proteome</keyword>
<keyword evidence="13 15" id="KW-0407">Ion channel</keyword>
<dbReference type="FunFam" id="3.40.190.10:FF:000195">
    <property type="entry name" value="Glutamate receptor 2.7"/>
    <property type="match status" value="1"/>
</dbReference>
<name>A0A6I9QSJ9_ELAGV</name>
<evidence type="ECO:0000256" key="16">
    <source>
        <dbReference type="PIRSR" id="PIRSR037090-50"/>
    </source>
</evidence>
<dbReference type="InterPro" id="IPR001828">
    <property type="entry name" value="ANF_lig-bd_rcpt"/>
</dbReference>
<comment type="function">
    <text evidence="15">Glutamate-gated receptor that probably acts as non-selective cation channel.</text>
</comment>
<proteinExistence type="inferred from homology"/>
<dbReference type="AlphaFoldDB" id="A0A6I9QSJ9"/>
<dbReference type="Gene3D" id="3.40.190.10">
    <property type="entry name" value="Periplasmic binding protein-like II"/>
    <property type="match status" value="2"/>
</dbReference>
<organism evidence="21 22">
    <name type="scientific">Elaeis guineensis var. tenera</name>
    <name type="common">Oil palm</name>
    <dbReference type="NCBI Taxonomy" id="51953"/>
    <lineage>
        <taxon>Eukaryota</taxon>
        <taxon>Viridiplantae</taxon>
        <taxon>Streptophyta</taxon>
        <taxon>Embryophyta</taxon>
        <taxon>Tracheophyta</taxon>
        <taxon>Spermatophyta</taxon>
        <taxon>Magnoliopsida</taxon>
        <taxon>Liliopsida</taxon>
        <taxon>Arecaceae</taxon>
        <taxon>Arecoideae</taxon>
        <taxon>Cocoseae</taxon>
        <taxon>Elaeidinae</taxon>
        <taxon>Elaeis</taxon>
    </lineage>
</organism>
<dbReference type="InterPro" id="IPR017103">
    <property type="entry name" value="Iontropic_Glu_rcpt_pln"/>
</dbReference>
<dbReference type="FunFam" id="3.40.50.2300:FF:000310">
    <property type="entry name" value="Glutamate receptor"/>
    <property type="match status" value="1"/>
</dbReference>
<feature type="region of interest" description="Disordered" evidence="17">
    <location>
        <begin position="911"/>
        <end position="975"/>
    </location>
</feature>
<dbReference type="FunFam" id="3.40.50.2300:FF:000188">
    <property type="entry name" value="Glutamate receptor"/>
    <property type="match status" value="1"/>
</dbReference>
<evidence type="ECO:0000256" key="18">
    <source>
        <dbReference type="SAM" id="Phobius"/>
    </source>
</evidence>
<evidence type="ECO:0000313" key="22">
    <source>
        <dbReference type="RefSeq" id="XP_010914299.3"/>
    </source>
</evidence>
<evidence type="ECO:0000256" key="19">
    <source>
        <dbReference type="SAM" id="SignalP"/>
    </source>
</evidence>
<accession>A0A6I9QSJ9</accession>
<keyword evidence="4 15" id="KW-0813">Transport</keyword>
<feature type="signal peptide" evidence="19">
    <location>
        <begin position="1"/>
        <end position="22"/>
    </location>
</feature>
<dbReference type="FunFam" id="3.40.190.10:FF:000103">
    <property type="entry name" value="Glutamate receptor"/>
    <property type="match status" value="1"/>
</dbReference>
<keyword evidence="11" id="KW-0325">Glycoprotein</keyword>
<dbReference type="OrthoDB" id="5984008at2759"/>
<dbReference type="PANTHER" id="PTHR34836:SF1">
    <property type="entry name" value="OS09G0428600 PROTEIN"/>
    <property type="match status" value="1"/>
</dbReference>
<dbReference type="SMART" id="SM00079">
    <property type="entry name" value="PBPe"/>
    <property type="match status" value="1"/>
</dbReference>
<dbReference type="InParanoid" id="A0A6I9QSJ9"/>
<evidence type="ECO:0000256" key="9">
    <source>
        <dbReference type="ARBA" id="ARBA00023136"/>
    </source>
</evidence>
<dbReference type="PRINTS" id="PR00248">
    <property type="entry name" value="GPCRMGR"/>
</dbReference>
<evidence type="ECO:0000256" key="2">
    <source>
        <dbReference type="ARBA" id="ARBA00008685"/>
    </source>
</evidence>
<keyword evidence="12 15" id="KW-1071">Ligand-gated ion channel</keyword>
<evidence type="ECO:0000313" key="21">
    <source>
        <dbReference type="Proteomes" id="UP000504607"/>
    </source>
</evidence>
<keyword evidence="8 15" id="KW-0406">Ion transport</keyword>
<dbReference type="InterPro" id="IPR019594">
    <property type="entry name" value="Glu/Gly-bd"/>
</dbReference>
<evidence type="ECO:0000256" key="1">
    <source>
        <dbReference type="ARBA" id="ARBA00004141"/>
    </source>
</evidence>
<comment type="similarity">
    <text evidence="2 15">Belongs to the glutamate-gated ion channel (TC 1.A.10.1) family.</text>
</comment>
<evidence type="ECO:0000256" key="11">
    <source>
        <dbReference type="ARBA" id="ARBA00023180"/>
    </source>
</evidence>
<keyword evidence="10 15" id="KW-0675">Receptor</keyword>
<dbReference type="GO" id="GO:0015276">
    <property type="term" value="F:ligand-gated monoatomic ion channel activity"/>
    <property type="evidence" value="ECO:0007669"/>
    <property type="project" value="InterPro"/>
</dbReference>
<feature type="transmembrane region" description="Helical" evidence="18">
    <location>
        <begin position="604"/>
        <end position="622"/>
    </location>
</feature>
<dbReference type="GeneID" id="105039733"/>
<feature type="compositionally biased region" description="Polar residues" evidence="17">
    <location>
        <begin position="929"/>
        <end position="939"/>
    </location>
</feature>
<evidence type="ECO:0000259" key="20">
    <source>
        <dbReference type="SMART" id="SM00079"/>
    </source>
</evidence>
<dbReference type="PANTHER" id="PTHR34836">
    <property type="entry name" value="OS06G0188250 PROTEIN"/>
    <property type="match status" value="1"/>
</dbReference>
<dbReference type="InterPro" id="IPR001320">
    <property type="entry name" value="Iontro_rcpt_C"/>
</dbReference>
<dbReference type="InterPro" id="IPR000337">
    <property type="entry name" value="GPCR_3"/>
</dbReference>
<evidence type="ECO:0000256" key="5">
    <source>
        <dbReference type="ARBA" id="ARBA00022692"/>
    </source>
</evidence>
<keyword evidence="7 18" id="KW-1133">Transmembrane helix</keyword>
<gene>
    <name evidence="22" type="primary">LOC105039733</name>
</gene>
<dbReference type="Gene3D" id="3.40.50.2300">
    <property type="match status" value="3"/>
</dbReference>
<dbReference type="Gene3D" id="1.10.287.70">
    <property type="match status" value="1"/>
</dbReference>
<evidence type="ECO:0000256" key="10">
    <source>
        <dbReference type="ARBA" id="ARBA00023170"/>
    </source>
</evidence>
<feature type="transmembrane region" description="Helical" evidence="18">
    <location>
        <begin position="664"/>
        <end position="684"/>
    </location>
</feature>
<evidence type="ECO:0000256" key="7">
    <source>
        <dbReference type="ARBA" id="ARBA00022989"/>
    </source>
</evidence>
<evidence type="ECO:0000256" key="12">
    <source>
        <dbReference type="ARBA" id="ARBA00023286"/>
    </source>
</evidence>
<dbReference type="GO" id="GO:0016020">
    <property type="term" value="C:membrane"/>
    <property type="evidence" value="ECO:0007669"/>
    <property type="project" value="UniProtKB-SubCell"/>
</dbReference>
<dbReference type="SUPFAM" id="SSF53850">
    <property type="entry name" value="Periplasmic binding protein-like II"/>
    <property type="match status" value="1"/>
</dbReference>
<dbReference type="InterPro" id="IPR044440">
    <property type="entry name" value="GABAb_receptor_plant_PBP1"/>
</dbReference>
<protein>
    <recommendedName>
        <fullName evidence="15">Glutamate receptor</fullName>
    </recommendedName>
</protein>
<keyword evidence="5 18" id="KW-0812">Transmembrane</keyword>
<keyword evidence="9 15" id="KW-0472">Membrane</keyword>
<dbReference type="FunFam" id="1.10.287.70:FF:000037">
    <property type="entry name" value="Glutamate receptor"/>
    <property type="match status" value="1"/>
</dbReference>
<dbReference type="Pfam" id="PF10613">
    <property type="entry name" value="Lig_chan-Glu_bd"/>
    <property type="match status" value="1"/>
</dbReference>
<dbReference type="RefSeq" id="XP_010914299.3">
    <property type="nucleotide sequence ID" value="XM_010915997.3"/>
</dbReference>
<reference evidence="22" key="1">
    <citation type="submission" date="2025-08" db="UniProtKB">
        <authorList>
            <consortium name="RefSeq"/>
        </authorList>
    </citation>
    <scope>IDENTIFICATION</scope>
</reference>
<evidence type="ECO:0000256" key="13">
    <source>
        <dbReference type="ARBA" id="ARBA00023303"/>
    </source>
</evidence>
<evidence type="ECO:0000256" key="3">
    <source>
        <dbReference type="ARBA" id="ARBA00011095"/>
    </source>
</evidence>
<dbReference type="CDD" id="cd13686">
    <property type="entry name" value="GluR_Plant"/>
    <property type="match status" value="1"/>
</dbReference>
<sequence length="975" mass="107449">MRDSTLRRLLFTLLLLFSSVFSTPPPPPLLHAPTPPLPAAGPAAFKVGLVLDKNSLVGLMSRISINMALSDFYAAHPNSTTSVLLLPRYSAGDVISTAAAALDLMINHEVHAVLGPQRSVEASFVAELATKARVPVVSSSATSPLFVPSQTPYFIRAAPIDTAQVGALAALVQAFGWRRVVPVYEESDYGTPVVLFLIDALHAVGVQVPYRCALPTYASDDRISVELYKLKTEQTRVFVVHMTSTFARRLFARAENAGMMAEGYVWIATEGFTCLLPSFEPAVVLDTMQGVLGVRPFVRPSEALRDFQRRWRREFWKENPNYTGTDAAEVNNFGVWAYDAAWAVAMAAESVGPVGPEFVAPGNGPTDLSKLGVSRTGPKLLEAISQTEFDGLGGKFRLVKGALNVSAYEIVNVIGEKATRIGFWTARYGLTRGLNWSSESPYSATRDGLGPVIWPGESTSVPKGWETPTSGRKLRILVPGPVEPGFHSFLNVEKDPVSNETKASGYVIDVFEAAVRQLPYALPFEYVPENAKGKRAGDYNALVQEVSNQRYDAVVGDVTITADRSNYVDFTQPYTVSGVTMVVPIKDDRSNSAWIFLKPLTAELWLVSAAFFVFTGIVVWALEHRINEEFRGPWNHQIGTVFYFSFSTLVFAHRENVVSNFSRAVVIIWVFVVLILQSSYTASLTSMLTVQRFKPIVTDYKELIDRGEYVGYLKDSFVKDVLLKWGFHESKLRPYKSPQQYADALAKGSKNGGVTAIVDEIPYLQVFLKDHCDNYTMAGQTYKTGGFGFVFPKGSPLVPDLSRAILNVTESDEMMEIERLWFGDQSDCPKEGSTLSSNSLDFRSFWGLFLITGLASTVLCLYYLVTFCYTNRRALKTIALQNSLKCRLHSIARLFDEKDLSSHTFKKAALEDGSTRVNGHPGASPYPNYPQSPRSISNHTYEEGVSTPVELETVSPTAVSQSPETPPRECTEASG</sequence>
<comment type="subunit">
    <text evidence="3">May form heteromers.</text>
</comment>
<dbReference type="InterPro" id="IPR028082">
    <property type="entry name" value="Peripla_BP_I"/>
</dbReference>
<dbReference type="CDD" id="cd19990">
    <property type="entry name" value="PBP1_GABAb_receptor_plant"/>
    <property type="match status" value="1"/>
</dbReference>
<evidence type="ECO:0000256" key="14">
    <source>
        <dbReference type="ARBA" id="ARBA00049638"/>
    </source>
</evidence>
<dbReference type="Pfam" id="PF01094">
    <property type="entry name" value="ANF_receptor"/>
    <property type="match status" value="1"/>
</dbReference>
<dbReference type="KEGG" id="egu:105039733"/>